<dbReference type="EMBL" id="VFJB01000005">
    <property type="protein sequence ID" value="KAA0258262.1"/>
    <property type="molecule type" value="Genomic_DNA"/>
</dbReference>
<dbReference type="InterPro" id="IPR013543">
    <property type="entry name" value="Ca/CaM-dep_prot_kinase-assoc"/>
</dbReference>
<dbReference type="Pfam" id="PF08332">
    <property type="entry name" value="CaMKII_AD"/>
    <property type="match status" value="1"/>
</dbReference>
<dbReference type="OrthoDB" id="67801at2"/>
<keyword evidence="3" id="KW-1185">Reference proteome</keyword>
<proteinExistence type="predicted"/>
<evidence type="ECO:0000313" key="2">
    <source>
        <dbReference type="EMBL" id="KAA0258262.1"/>
    </source>
</evidence>
<sequence length="43" mass="5308">MYTDDFKTYKQTFVADSSIYECEWFVDSHRIDSLSFHEFMMKK</sequence>
<dbReference type="GO" id="GO:0004683">
    <property type="term" value="F:calcium/calmodulin-dependent protein kinase activity"/>
    <property type="evidence" value="ECO:0007669"/>
    <property type="project" value="InterPro"/>
</dbReference>
<accession>A0A5A8F2U1</accession>
<evidence type="ECO:0000259" key="1">
    <source>
        <dbReference type="Pfam" id="PF08332"/>
    </source>
</evidence>
<organism evidence="2 3">
    <name type="scientific">Deferribacter autotrophicus</name>
    <dbReference type="NCBI Taxonomy" id="500465"/>
    <lineage>
        <taxon>Bacteria</taxon>
        <taxon>Pseudomonadati</taxon>
        <taxon>Deferribacterota</taxon>
        <taxon>Deferribacteres</taxon>
        <taxon>Deferribacterales</taxon>
        <taxon>Deferribacteraceae</taxon>
        <taxon>Deferribacter</taxon>
    </lineage>
</organism>
<dbReference type="AlphaFoldDB" id="A0A5A8F2U1"/>
<name>A0A5A8F2U1_9BACT</name>
<feature type="domain" description="Calcium/calmodulin-dependent protein kinase II association-domain" evidence="1">
    <location>
        <begin position="2"/>
        <end position="42"/>
    </location>
</feature>
<dbReference type="GO" id="GO:0005516">
    <property type="term" value="F:calmodulin binding"/>
    <property type="evidence" value="ECO:0007669"/>
    <property type="project" value="InterPro"/>
</dbReference>
<evidence type="ECO:0000313" key="3">
    <source>
        <dbReference type="Proteomes" id="UP000322876"/>
    </source>
</evidence>
<dbReference type="Proteomes" id="UP000322876">
    <property type="component" value="Unassembled WGS sequence"/>
</dbReference>
<reference evidence="2 3" key="1">
    <citation type="submission" date="2019-06" db="EMBL/GenBank/DDBJ databases">
        <title>Genomic insights into carbon and energy metabolism of Deferribacter autotrophicus revealed new metabolic traits in the phylum Deferribacteres.</title>
        <authorList>
            <person name="Slobodkin A.I."/>
            <person name="Slobodkina G.B."/>
            <person name="Allioux M."/>
            <person name="Alain K."/>
            <person name="Jebbar M."/>
            <person name="Shadrin V."/>
            <person name="Kublanov I.V."/>
            <person name="Toshchakov S.V."/>
            <person name="Bonch-Osmolovskaya E.A."/>
        </authorList>
    </citation>
    <scope>NUCLEOTIDE SEQUENCE [LARGE SCALE GENOMIC DNA]</scope>
    <source>
        <strain evidence="2 3">SL50</strain>
    </source>
</reference>
<dbReference type="RefSeq" id="WP_149266580.1">
    <property type="nucleotide sequence ID" value="NZ_VFJB01000005.1"/>
</dbReference>
<protein>
    <recommendedName>
        <fullName evidence="1">Calcium/calmodulin-dependent protein kinase II association-domain domain-containing protein</fullName>
    </recommendedName>
</protein>
<gene>
    <name evidence="2" type="ORF">FHQ18_06985</name>
</gene>
<comment type="caution">
    <text evidence="2">The sequence shown here is derived from an EMBL/GenBank/DDBJ whole genome shotgun (WGS) entry which is preliminary data.</text>
</comment>